<proteinExistence type="predicted"/>
<organism evidence="1 2">
    <name type="scientific">Flavobacterium arcticum</name>
    <dbReference type="NCBI Taxonomy" id="1784713"/>
    <lineage>
        <taxon>Bacteria</taxon>
        <taxon>Pseudomonadati</taxon>
        <taxon>Bacteroidota</taxon>
        <taxon>Flavobacteriia</taxon>
        <taxon>Flavobacteriales</taxon>
        <taxon>Flavobacteriaceae</taxon>
        <taxon>Flavobacterium</taxon>
    </lineage>
</organism>
<dbReference type="AlphaFoldDB" id="A0A345HDI4"/>
<dbReference type="RefSeq" id="WP_114678402.1">
    <property type="nucleotide sequence ID" value="NZ_CP031188.1"/>
</dbReference>
<sequence>MTLHEAIISILKENRGAMTSKEIADKLNEKNIYFKRDKSSISSSQVTARVNKYLTLFEKDNSVSPLKISLK</sequence>
<dbReference type="Proteomes" id="UP000253951">
    <property type="component" value="Chromosome"/>
</dbReference>
<dbReference type="EMBL" id="CP031188">
    <property type="protein sequence ID" value="AXG74644.1"/>
    <property type="molecule type" value="Genomic_DNA"/>
</dbReference>
<name>A0A345HDI4_9FLAO</name>
<evidence type="ECO:0000313" key="1">
    <source>
        <dbReference type="EMBL" id="AXG74644.1"/>
    </source>
</evidence>
<evidence type="ECO:0008006" key="3">
    <source>
        <dbReference type="Google" id="ProtNLM"/>
    </source>
</evidence>
<protein>
    <recommendedName>
        <fullName evidence="3">HTH HARE-type domain-containing protein</fullName>
    </recommendedName>
</protein>
<dbReference type="KEGG" id="fat:DVK85_10540"/>
<accession>A0A345HDI4</accession>
<keyword evidence="2" id="KW-1185">Reference proteome</keyword>
<evidence type="ECO:0000313" key="2">
    <source>
        <dbReference type="Proteomes" id="UP000253951"/>
    </source>
</evidence>
<dbReference type="OrthoDB" id="5071506at2"/>
<reference evidence="1 2" key="1">
    <citation type="submission" date="2018-07" db="EMBL/GenBank/DDBJ databases">
        <title>Complete genome sequence of Flavobacterium arcticum type strain SM1502T.</title>
        <authorList>
            <person name="Li Y."/>
            <person name="Li D.-D."/>
        </authorList>
    </citation>
    <scope>NUCLEOTIDE SEQUENCE [LARGE SCALE GENOMIC DNA]</scope>
    <source>
        <strain evidence="1 2">SM1502</strain>
    </source>
</reference>
<gene>
    <name evidence="1" type="ORF">DVK85_10540</name>
</gene>